<evidence type="ECO:0000313" key="2">
    <source>
        <dbReference type="Proteomes" id="UP000265520"/>
    </source>
</evidence>
<feature type="non-terminal residue" evidence="1">
    <location>
        <position position="71"/>
    </location>
</feature>
<reference evidence="1 2" key="1">
    <citation type="journal article" date="2018" name="Front. Plant Sci.">
        <title>Red Clover (Trifolium pratense) and Zigzag Clover (T. medium) - A Picture of Genomic Similarities and Differences.</title>
        <authorList>
            <person name="Dluhosova J."/>
            <person name="Istvanek J."/>
            <person name="Nedelnik J."/>
            <person name="Repkova J."/>
        </authorList>
    </citation>
    <scope>NUCLEOTIDE SEQUENCE [LARGE SCALE GENOMIC DNA]</scope>
    <source>
        <strain evidence="2">cv. 10/8</strain>
        <tissue evidence="1">Leaf</tissue>
    </source>
</reference>
<proteinExistence type="predicted"/>
<dbReference type="AlphaFoldDB" id="A0A392S5G4"/>
<evidence type="ECO:0000313" key="1">
    <source>
        <dbReference type="EMBL" id="MCI43637.1"/>
    </source>
</evidence>
<keyword evidence="2" id="KW-1185">Reference proteome</keyword>
<comment type="caution">
    <text evidence="1">The sequence shown here is derived from an EMBL/GenBank/DDBJ whole genome shotgun (WGS) entry which is preliminary data.</text>
</comment>
<dbReference type="EMBL" id="LXQA010320200">
    <property type="protein sequence ID" value="MCI43637.1"/>
    <property type="molecule type" value="Genomic_DNA"/>
</dbReference>
<sequence length="71" mass="8180">MDLLSSLLVNPGVLIGFKSKLLKLLYLELSLHACFLHLQIATFDRPVGAVLNFYREVTCLTKHELIRRHPY</sequence>
<dbReference type="Proteomes" id="UP000265520">
    <property type="component" value="Unassembled WGS sequence"/>
</dbReference>
<protein>
    <submittedName>
        <fullName evidence="1">Uncharacterized protein</fullName>
    </submittedName>
</protein>
<name>A0A392S5G4_9FABA</name>
<accession>A0A392S5G4</accession>
<organism evidence="1 2">
    <name type="scientific">Trifolium medium</name>
    <dbReference type="NCBI Taxonomy" id="97028"/>
    <lineage>
        <taxon>Eukaryota</taxon>
        <taxon>Viridiplantae</taxon>
        <taxon>Streptophyta</taxon>
        <taxon>Embryophyta</taxon>
        <taxon>Tracheophyta</taxon>
        <taxon>Spermatophyta</taxon>
        <taxon>Magnoliopsida</taxon>
        <taxon>eudicotyledons</taxon>
        <taxon>Gunneridae</taxon>
        <taxon>Pentapetalae</taxon>
        <taxon>rosids</taxon>
        <taxon>fabids</taxon>
        <taxon>Fabales</taxon>
        <taxon>Fabaceae</taxon>
        <taxon>Papilionoideae</taxon>
        <taxon>50 kb inversion clade</taxon>
        <taxon>NPAAA clade</taxon>
        <taxon>Hologalegina</taxon>
        <taxon>IRL clade</taxon>
        <taxon>Trifolieae</taxon>
        <taxon>Trifolium</taxon>
    </lineage>
</organism>